<evidence type="ECO:0000259" key="7">
    <source>
        <dbReference type="Pfam" id="PF05485"/>
    </source>
</evidence>
<dbReference type="GO" id="GO:0003677">
    <property type="term" value="F:DNA binding"/>
    <property type="evidence" value="ECO:0007669"/>
    <property type="project" value="UniProtKB-KW"/>
</dbReference>
<organism evidence="9 10">
    <name type="scientific">Frankliniella fusca</name>
    <dbReference type="NCBI Taxonomy" id="407009"/>
    <lineage>
        <taxon>Eukaryota</taxon>
        <taxon>Metazoa</taxon>
        <taxon>Ecdysozoa</taxon>
        <taxon>Arthropoda</taxon>
        <taxon>Hexapoda</taxon>
        <taxon>Insecta</taxon>
        <taxon>Pterygota</taxon>
        <taxon>Neoptera</taxon>
        <taxon>Paraneoptera</taxon>
        <taxon>Thysanoptera</taxon>
        <taxon>Terebrantia</taxon>
        <taxon>Thripoidea</taxon>
        <taxon>Thripidae</taxon>
        <taxon>Frankliniella</taxon>
    </lineage>
</organism>
<evidence type="ECO:0000256" key="5">
    <source>
        <dbReference type="SAM" id="Coils"/>
    </source>
</evidence>
<evidence type="ECO:0000256" key="3">
    <source>
        <dbReference type="ARBA" id="ARBA00022833"/>
    </source>
</evidence>
<dbReference type="InterPro" id="IPR006612">
    <property type="entry name" value="THAP_Znf"/>
</dbReference>
<protein>
    <submittedName>
        <fullName evidence="9">Peroxynitrite isomerase THAP4</fullName>
    </submittedName>
</protein>
<keyword evidence="1" id="KW-0479">Metal-binding</keyword>
<evidence type="ECO:0000256" key="1">
    <source>
        <dbReference type="ARBA" id="ARBA00022723"/>
    </source>
</evidence>
<dbReference type="GO" id="GO:0016853">
    <property type="term" value="F:isomerase activity"/>
    <property type="evidence" value="ECO:0007669"/>
    <property type="project" value="UniProtKB-KW"/>
</dbReference>
<evidence type="ECO:0000313" key="9">
    <source>
        <dbReference type="EMBL" id="KAK3932915.1"/>
    </source>
</evidence>
<keyword evidence="9" id="KW-0413">Isomerase</keyword>
<evidence type="ECO:0000259" key="8">
    <source>
        <dbReference type="Pfam" id="PF21787"/>
    </source>
</evidence>
<evidence type="ECO:0000256" key="4">
    <source>
        <dbReference type="ARBA" id="ARBA00023125"/>
    </source>
</evidence>
<keyword evidence="3" id="KW-0862">Zinc</keyword>
<name>A0AAE1LV85_9NEOP</name>
<sequence>GMLKIWESKISRQNWKMKETDRLCELHFSKDDIIDYFEVEVNGKTIREPLTHKTLKPTAVPVFFPHKEPPKPPRKLPAKRETKTPPVMLKSLNVTKYINLHGNEDDHTFENEDNEPSPGAPFPQTFGESLFCDSSVLSLPDDWYVRRKESIVCLHINNNIEVDRYVVFDKNPDVVIDARVFLDKKEIPSLRTAYDFLKKVNSLVLCPGTGIKNVRSDGCYLYVGGKPGQSAAPRCHSCFPRRKALQKQNLRNIVAVANRKKKHREIKRTIKNQKSRISTLQDKLGSLMKKIEETKQDNVDKLLASLPTVQGMAVKACINAARAKSPKGRRYTKEWMYGCILMRMKGPALYRKMQQQNILALPSPRTIQRYLKKMKPAYGFQRTTFDLLGQKSAEMSEAQRHGALLFDEMKLTEGLSFDKKFSEGSWSH</sequence>
<evidence type="ECO:0000313" key="10">
    <source>
        <dbReference type="Proteomes" id="UP001219518"/>
    </source>
</evidence>
<dbReference type="SUPFAM" id="SSF57716">
    <property type="entry name" value="Glucocorticoid receptor-like (DNA-binding domain)"/>
    <property type="match status" value="1"/>
</dbReference>
<keyword evidence="2" id="KW-0863">Zinc-finger</keyword>
<feature type="non-terminal residue" evidence="9">
    <location>
        <position position="1"/>
    </location>
</feature>
<feature type="coiled-coil region" evidence="5">
    <location>
        <begin position="263"/>
        <end position="297"/>
    </location>
</feature>
<reference evidence="9" key="1">
    <citation type="submission" date="2021-07" db="EMBL/GenBank/DDBJ databases">
        <authorList>
            <person name="Catto M.A."/>
            <person name="Jacobson A."/>
            <person name="Kennedy G."/>
            <person name="Labadie P."/>
            <person name="Hunt B.G."/>
            <person name="Srinivasan R."/>
        </authorList>
    </citation>
    <scope>NUCLEOTIDE SEQUENCE</scope>
    <source>
        <strain evidence="9">PL_HMW_Pooled</strain>
        <tissue evidence="9">Head</tissue>
    </source>
</reference>
<keyword evidence="4" id="KW-0238">DNA-binding</keyword>
<dbReference type="AlphaFoldDB" id="A0AAE1LV85"/>
<feature type="region of interest" description="Disordered" evidence="6">
    <location>
        <begin position="62"/>
        <end position="81"/>
    </location>
</feature>
<reference evidence="9" key="2">
    <citation type="journal article" date="2023" name="BMC Genomics">
        <title>Pest status, molecular evolution, and epigenetic factors derived from the genome assembly of Frankliniella fusca, a thysanopteran phytovirus vector.</title>
        <authorList>
            <person name="Catto M.A."/>
            <person name="Labadie P.E."/>
            <person name="Jacobson A.L."/>
            <person name="Kennedy G.G."/>
            <person name="Srinivasan R."/>
            <person name="Hunt B.G."/>
        </authorList>
    </citation>
    <scope>NUCLEOTIDE SEQUENCE</scope>
    <source>
        <strain evidence="9">PL_HMW_Pooled</strain>
    </source>
</reference>
<keyword evidence="5" id="KW-0175">Coiled coil</keyword>
<feature type="domain" description="THAP-type" evidence="7">
    <location>
        <begin position="3"/>
        <end position="64"/>
    </location>
</feature>
<keyword evidence="10" id="KW-1185">Reference proteome</keyword>
<proteinExistence type="predicted"/>
<evidence type="ECO:0000256" key="6">
    <source>
        <dbReference type="SAM" id="MobiDB-lite"/>
    </source>
</evidence>
<dbReference type="Proteomes" id="UP001219518">
    <property type="component" value="Unassembled WGS sequence"/>
</dbReference>
<dbReference type="Pfam" id="PF21787">
    <property type="entry name" value="TNP-like_RNaseH_N"/>
    <property type="match status" value="1"/>
</dbReference>
<gene>
    <name evidence="9" type="ORF">KUF71_016381</name>
</gene>
<dbReference type="InterPro" id="IPR048365">
    <property type="entry name" value="TNP-like_RNaseH_N"/>
</dbReference>
<dbReference type="EMBL" id="JAHWGI010001441">
    <property type="protein sequence ID" value="KAK3932915.1"/>
    <property type="molecule type" value="Genomic_DNA"/>
</dbReference>
<dbReference type="GO" id="GO:0008270">
    <property type="term" value="F:zinc ion binding"/>
    <property type="evidence" value="ECO:0007669"/>
    <property type="project" value="UniProtKB-KW"/>
</dbReference>
<evidence type="ECO:0000256" key="2">
    <source>
        <dbReference type="ARBA" id="ARBA00022771"/>
    </source>
</evidence>
<dbReference type="Pfam" id="PF05485">
    <property type="entry name" value="THAP"/>
    <property type="match status" value="1"/>
</dbReference>
<accession>A0AAE1LV85</accession>
<comment type="caution">
    <text evidence="9">The sequence shown here is derived from an EMBL/GenBank/DDBJ whole genome shotgun (WGS) entry which is preliminary data.</text>
</comment>
<feature type="domain" description="Transposable element P transposase-like RNase H" evidence="8">
    <location>
        <begin position="378"/>
        <end position="420"/>
    </location>
</feature>